<accession>A0A0R2FHK2</accession>
<evidence type="ECO:0000313" key="3">
    <source>
        <dbReference type="Proteomes" id="UP000051751"/>
    </source>
</evidence>
<organism evidence="2 3">
    <name type="scientific">Lactobacillus selangorensis</name>
    <dbReference type="NCBI Taxonomy" id="81857"/>
    <lineage>
        <taxon>Bacteria</taxon>
        <taxon>Bacillati</taxon>
        <taxon>Bacillota</taxon>
        <taxon>Bacilli</taxon>
        <taxon>Lactobacillales</taxon>
        <taxon>Lactobacillaceae</taxon>
        <taxon>Lactobacillus</taxon>
    </lineage>
</organism>
<keyword evidence="1" id="KW-0812">Transmembrane</keyword>
<dbReference type="EMBL" id="JQAT01000004">
    <property type="protein sequence ID" value="KRN28083.1"/>
    <property type="molecule type" value="Genomic_DNA"/>
</dbReference>
<keyword evidence="1" id="KW-1133">Transmembrane helix</keyword>
<dbReference type="PATRIC" id="fig|81857.3.peg.1545"/>
<comment type="caution">
    <text evidence="2">The sequence shown here is derived from an EMBL/GenBank/DDBJ whole genome shotgun (WGS) entry which is preliminary data.</text>
</comment>
<reference evidence="2 3" key="1">
    <citation type="journal article" date="2015" name="Genome Announc.">
        <title>Expanding the biotechnology potential of lactobacilli through comparative genomics of 213 strains and associated genera.</title>
        <authorList>
            <person name="Sun Z."/>
            <person name="Harris H.M."/>
            <person name="McCann A."/>
            <person name="Guo C."/>
            <person name="Argimon S."/>
            <person name="Zhang W."/>
            <person name="Yang X."/>
            <person name="Jeffery I.B."/>
            <person name="Cooney J.C."/>
            <person name="Kagawa T.F."/>
            <person name="Liu W."/>
            <person name="Song Y."/>
            <person name="Salvetti E."/>
            <person name="Wrobel A."/>
            <person name="Rasinkangas P."/>
            <person name="Parkhill J."/>
            <person name="Rea M.C."/>
            <person name="O'Sullivan O."/>
            <person name="Ritari J."/>
            <person name="Douillard F.P."/>
            <person name="Paul Ross R."/>
            <person name="Yang R."/>
            <person name="Briner A.E."/>
            <person name="Felis G.E."/>
            <person name="de Vos W.M."/>
            <person name="Barrangou R."/>
            <person name="Klaenhammer T.R."/>
            <person name="Caufield P.W."/>
            <person name="Cui Y."/>
            <person name="Zhang H."/>
            <person name="O'Toole P.W."/>
        </authorList>
    </citation>
    <scope>NUCLEOTIDE SEQUENCE [LARGE SCALE GENOMIC DNA]</scope>
    <source>
        <strain evidence="2 3">ATCC BAA-66</strain>
    </source>
</reference>
<feature type="transmembrane region" description="Helical" evidence="1">
    <location>
        <begin position="52"/>
        <end position="74"/>
    </location>
</feature>
<feature type="transmembrane region" description="Helical" evidence="1">
    <location>
        <begin position="23"/>
        <end position="40"/>
    </location>
</feature>
<sequence length="612" mass="69795">MILFFAFAAVGPSKQPWNLLQQLLIFTLAVLTFLGGKILFQLINRLSHQVQITLLGIILLLSGAAQFYVALHFIDYGRADSFFIRDQAIRLANHSHYWTHYFFVYPNNVNLVLLTSYLVRFSRLFGCANPWLFTNFCGFIWLDTGLVAGIWLLKRKKVVLRIRFSFLWLCCLPIYAYGVFSYSDPIIFPIILDAFALILLAQTQQHWHLWLTNGLLAILLVAAFLIKGNMIVGLIAYGLVLIRQFLHRRMTLQRFLLSIATIFTVLILGTLLFKAQAQNTGYQRQTNTALPATSWIMMSLNPKSQGEYVAQDAAHQISLPTFAAKQASEAKLIQKRLAKLGINGLFTHTLLKAQYFLTDGTFGSLKLTSQWQKVPNWYWQNRPAMNGKIRIIDQIFLLVLLLNCLFDWRPQRNDFLTLFCLGLCAFHILFWEVEPRYALPLLPILMFWSANSQPNYSCKLFIPALAAFSCMAAFLLLIIGAPRLPANSILSQQQNGAYFSHRTCKIVPNHQLTTTIQSDTNHEKLFLYPQKGSGRTLISIYQDDQLITQKLGTPQQLSKIYFKGAHKGSLKIVIQNKGTIPLFYGTGASSYPISAHPIHGHPDRYLRYELKK</sequence>
<evidence type="ECO:0000313" key="2">
    <source>
        <dbReference type="EMBL" id="KRN28083.1"/>
    </source>
</evidence>
<dbReference type="Proteomes" id="UP000051751">
    <property type="component" value="Unassembled WGS sequence"/>
</dbReference>
<feature type="transmembrane region" description="Helical" evidence="1">
    <location>
        <begin position="160"/>
        <end position="180"/>
    </location>
</feature>
<feature type="transmembrane region" description="Helical" evidence="1">
    <location>
        <begin position="252"/>
        <end position="273"/>
    </location>
</feature>
<keyword evidence="1" id="KW-0472">Membrane</keyword>
<dbReference type="AlphaFoldDB" id="A0A0R2FHK2"/>
<feature type="transmembrane region" description="Helical" evidence="1">
    <location>
        <begin position="186"/>
        <end position="203"/>
    </location>
</feature>
<evidence type="ECO:0000256" key="1">
    <source>
        <dbReference type="SAM" id="Phobius"/>
    </source>
</evidence>
<feature type="transmembrane region" description="Helical" evidence="1">
    <location>
        <begin position="131"/>
        <end position="153"/>
    </location>
</feature>
<proteinExistence type="predicted"/>
<feature type="transmembrane region" description="Helical" evidence="1">
    <location>
        <begin position="460"/>
        <end position="481"/>
    </location>
</feature>
<protein>
    <recommendedName>
        <fullName evidence="4">Integral membrane protein</fullName>
    </recommendedName>
</protein>
<gene>
    <name evidence="2" type="ORF">IV38_GL001533</name>
</gene>
<feature type="transmembrane region" description="Helical" evidence="1">
    <location>
        <begin position="215"/>
        <end position="240"/>
    </location>
</feature>
<name>A0A0R2FHK2_9LACO</name>
<feature type="transmembrane region" description="Helical" evidence="1">
    <location>
        <begin position="415"/>
        <end position="431"/>
    </location>
</feature>
<evidence type="ECO:0008006" key="4">
    <source>
        <dbReference type="Google" id="ProtNLM"/>
    </source>
</evidence>